<dbReference type="Gene3D" id="3.40.50.1470">
    <property type="entry name" value="Peptidyl-tRNA hydrolase"/>
    <property type="match status" value="1"/>
</dbReference>
<dbReference type="AlphaFoldDB" id="A0AAW2E2H0"/>
<dbReference type="Pfam" id="PF01195">
    <property type="entry name" value="Pept_tRNA_hydro"/>
    <property type="match status" value="1"/>
</dbReference>
<dbReference type="EMBL" id="JAZDWU010000001">
    <property type="protein sequence ID" value="KAL0015331.1"/>
    <property type="molecule type" value="Genomic_DNA"/>
</dbReference>
<dbReference type="SUPFAM" id="SSF53178">
    <property type="entry name" value="Peptidyl-tRNA hydrolase-like"/>
    <property type="match status" value="1"/>
</dbReference>
<organism evidence="1 2">
    <name type="scientific">Lithocarpus litseifolius</name>
    <dbReference type="NCBI Taxonomy" id="425828"/>
    <lineage>
        <taxon>Eukaryota</taxon>
        <taxon>Viridiplantae</taxon>
        <taxon>Streptophyta</taxon>
        <taxon>Embryophyta</taxon>
        <taxon>Tracheophyta</taxon>
        <taxon>Spermatophyta</taxon>
        <taxon>Magnoliopsida</taxon>
        <taxon>eudicotyledons</taxon>
        <taxon>Gunneridae</taxon>
        <taxon>Pentapetalae</taxon>
        <taxon>rosids</taxon>
        <taxon>fabids</taxon>
        <taxon>Fagales</taxon>
        <taxon>Fagaceae</taxon>
        <taxon>Lithocarpus</taxon>
    </lineage>
</organism>
<reference evidence="1 2" key="1">
    <citation type="submission" date="2024-01" db="EMBL/GenBank/DDBJ databases">
        <title>A telomere-to-telomere, gap-free genome of sweet tea (Lithocarpus litseifolius).</title>
        <authorList>
            <person name="Zhou J."/>
        </authorList>
    </citation>
    <scope>NUCLEOTIDE SEQUENCE [LARGE SCALE GENOMIC DNA]</scope>
    <source>
        <strain evidence="1">Zhou-2022a</strain>
        <tissue evidence="1">Leaf</tissue>
    </source>
</reference>
<evidence type="ECO:0000313" key="1">
    <source>
        <dbReference type="EMBL" id="KAL0015331.1"/>
    </source>
</evidence>
<dbReference type="GO" id="GO:0004045">
    <property type="term" value="F:peptidyl-tRNA hydrolase activity"/>
    <property type="evidence" value="ECO:0007669"/>
    <property type="project" value="InterPro"/>
</dbReference>
<accession>A0AAW2E2H0</accession>
<comment type="caution">
    <text evidence="1">The sequence shown here is derived from an EMBL/GenBank/DDBJ whole genome shotgun (WGS) entry which is preliminary data.</text>
</comment>
<dbReference type="InterPro" id="IPR036416">
    <property type="entry name" value="Pept_tRNA_hydro_sf"/>
</dbReference>
<protein>
    <recommendedName>
        <fullName evidence="3">Peptidyl-tRNA hydrolase</fullName>
    </recommendedName>
</protein>
<dbReference type="Proteomes" id="UP001459277">
    <property type="component" value="Unassembled WGS sequence"/>
</dbReference>
<dbReference type="PANTHER" id="PTHR17224">
    <property type="entry name" value="PEPTIDYL-TRNA HYDROLASE"/>
    <property type="match status" value="1"/>
</dbReference>
<dbReference type="PANTHER" id="PTHR17224:SF3">
    <property type="entry name" value="CHLOROPLASTIC GROUP IIB INTRON SPLICING FACILITATOR CRS2-B, CHLOROPLASTIC"/>
    <property type="match status" value="1"/>
</dbReference>
<dbReference type="InterPro" id="IPR001328">
    <property type="entry name" value="Pept_tRNA_hydro"/>
</dbReference>
<name>A0AAW2E2H0_9ROSI</name>
<proteinExistence type="predicted"/>
<evidence type="ECO:0008006" key="3">
    <source>
        <dbReference type="Google" id="ProtNLM"/>
    </source>
</evidence>
<dbReference type="InterPro" id="IPR018171">
    <property type="entry name" value="Pept_tRNA_hydro_CS"/>
</dbReference>
<sequence>MSLPDGVIRLWPKGGHGHHNGVKSVMGHLDGCREFPRLCIGIGNPPGTMDMKAFLLQKFSSVERKQIDVALEKGVEAVRTLVLQGFNHNIERFNLGQKYKYHKV</sequence>
<keyword evidence="2" id="KW-1185">Reference proteome</keyword>
<evidence type="ECO:0000313" key="2">
    <source>
        <dbReference type="Proteomes" id="UP001459277"/>
    </source>
</evidence>
<gene>
    <name evidence="1" type="ORF">SO802_002400</name>
</gene>
<dbReference type="PROSITE" id="PS01196">
    <property type="entry name" value="PEPT_TRNA_HYDROL_2"/>
    <property type="match status" value="1"/>
</dbReference>